<proteinExistence type="predicted"/>
<evidence type="ECO:0000313" key="2">
    <source>
        <dbReference type="Proteomes" id="UP000076871"/>
    </source>
</evidence>
<dbReference type="Proteomes" id="UP000076871">
    <property type="component" value="Unassembled WGS sequence"/>
</dbReference>
<gene>
    <name evidence="1" type="ORF">LAESUDRAFT_720924</name>
</gene>
<sequence>MHNDRTAAPHSSDADLSLMKVLSFNLLVKTWQLGIMYSLNKRRLASSSRYTERVIETIIWPVSFLELYLVRERGIGATNKSLPIVAKGMRRTGAHCDECPDSSPAIGGYITGSPQHLMHRSPCGLLTLQGRVDVRAAVIRAWAAVISAVRISSPDEAGDMHAFDLIHMQKLSYFCTTQISASRSGIGDDLAH</sequence>
<organism evidence="1 2">
    <name type="scientific">Laetiporus sulphureus 93-53</name>
    <dbReference type="NCBI Taxonomy" id="1314785"/>
    <lineage>
        <taxon>Eukaryota</taxon>
        <taxon>Fungi</taxon>
        <taxon>Dikarya</taxon>
        <taxon>Basidiomycota</taxon>
        <taxon>Agaricomycotina</taxon>
        <taxon>Agaricomycetes</taxon>
        <taxon>Polyporales</taxon>
        <taxon>Laetiporus</taxon>
    </lineage>
</organism>
<dbReference type="AlphaFoldDB" id="A0A165GNF2"/>
<reference evidence="1 2" key="1">
    <citation type="journal article" date="2016" name="Mol. Biol. Evol.">
        <title>Comparative Genomics of Early-Diverging Mushroom-Forming Fungi Provides Insights into the Origins of Lignocellulose Decay Capabilities.</title>
        <authorList>
            <person name="Nagy L.G."/>
            <person name="Riley R."/>
            <person name="Tritt A."/>
            <person name="Adam C."/>
            <person name="Daum C."/>
            <person name="Floudas D."/>
            <person name="Sun H."/>
            <person name="Yadav J.S."/>
            <person name="Pangilinan J."/>
            <person name="Larsson K.H."/>
            <person name="Matsuura K."/>
            <person name="Barry K."/>
            <person name="Labutti K."/>
            <person name="Kuo R."/>
            <person name="Ohm R.A."/>
            <person name="Bhattacharya S.S."/>
            <person name="Shirouzu T."/>
            <person name="Yoshinaga Y."/>
            <person name="Martin F.M."/>
            <person name="Grigoriev I.V."/>
            <person name="Hibbett D.S."/>
        </authorList>
    </citation>
    <scope>NUCLEOTIDE SEQUENCE [LARGE SCALE GENOMIC DNA]</scope>
    <source>
        <strain evidence="1 2">93-53</strain>
    </source>
</reference>
<dbReference type="GeneID" id="63824950"/>
<dbReference type="EMBL" id="KV427608">
    <property type="protein sequence ID" value="KZT10588.1"/>
    <property type="molecule type" value="Genomic_DNA"/>
</dbReference>
<protein>
    <submittedName>
        <fullName evidence="1">Uncharacterized protein</fullName>
    </submittedName>
</protein>
<keyword evidence="2" id="KW-1185">Reference proteome</keyword>
<accession>A0A165GNF2</accession>
<name>A0A165GNF2_9APHY</name>
<dbReference type="InParanoid" id="A0A165GNF2"/>
<evidence type="ECO:0000313" key="1">
    <source>
        <dbReference type="EMBL" id="KZT10588.1"/>
    </source>
</evidence>
<dbReference type="RefSeq" id="XP_040768328.1">
    <property type="nucleotide sequence ID" value="XM_040907921.1"/>
</dbReference>